<evidence type="ECO:0000256" key="2">
    <source>
        <dbReference type="ARBA" id="ARBA00022692"/>
    </source>
</evidence>
<dbReference type="PROSITE" id="PS50801">
    <property type="entry name" value="STAS"/>
    <property type="match status" value="1"/>
</dbReference>
<dbReference type="SUPFAM" id="SSF52091">
    <property type="entry name" value="SpoIIaa-like"/>
    <property type="match status" value="1"/>
</dbReference>
<feature type="transmembrane region" description="Helical" evidence="7">
    <location>
        <begin position="403"/>
        <end position="425"/>
    </location>
</feature>
<feature type="domain" description="STAS" evidence="8">
    <location>
        <begin position="517"/>
        <end position="641"/>
    </location>
</feature>
<feature type="transmembrane region" description="Helical" evidence="7">
    <location>
        <begin position="368"/>
        <end position="391"/>
    </location>
</feature>
<dbReference type="PROSITE" id="PS01130">
    <property type="entry name" value="SLC26A"/>
    <property type="match status" value="1"/>
</dbReference>
<reference evidence="9 10" key="1">
    <citation type="submission" date="2021-05" db="EMBL/GenBank/DDBJ databases">
        <title>Genome Assembly of Synthetic Allotetraploid Brassica napus Reveals Homoeologous Exchanges between Subgenomes.</title>
        <authorList>
            <person name="Davis J.T."/>
        </authorList>
    </citation>
    <scope>NUCLEOTIDE SEQUENCE [LARGE SCALE GENOMIC DNA]</scope>
    <source>
        <strain evidence="10">cv. Da-Ae</strain>
        <tissue evidence="9">Seedling</tissue>
    </source>
</reference>
<dbReference type="Pfam" id="PF01740">
    <property type="entry name" value="STAS"/>
    <property type="match status" value="1"/>
</dbReference>
<dbReference type="InterPro" id="IPR002645">
    <property type="entry name" value="STAS_dom"/>
</dbReference>
<keyword evidence="4 7" id="KW-1133">Transmembrane helix</keyword>
<feature type="transmembrane region" description="Helical" evidence="7">
    <location>
        <begin position="180"/>
        <end position="207"/>
    </location>
</feature>
<feature type="transmembrane region" description="Helical" evidence="7">
    <location>
        <begin position="256"/>
        <end position="277"/>
    </location>
</feature>
<evidence type="ECO:0000256" key="1">
    <source>
        <dbReference type="ARBA" id="ARBA00004141"/>
    </source>
</evidence>
<dbReference type="InterPro" id="IPR011547">
    <property type="entry name" value="SLC26A/SulP_dom"/>
</dbReference>
<evidence type="ECO:0000256" key="5">
    <source>
        <dbReference type="ARBA" id="ARBA00023032"/>
    </source>
</evidence>
<evidence type="ECO:0000259" key="8">
    <source>
        <dbReference type="PROSITE" id="PS50801"/>
    </source>
</evidence>
<dbReference type="CDD" id="cd07042">
    <property type="entry name" value="STAS_SulP_like_sulfate_transporter"/>
    <property type="match status" value="1"/>
</dbReference>
<keyword evidence="2 7" id="KW-0812">Transmembrane</keyword>
<dbReference type="InterPro" id="IPR036513">
    <property type="entry name" value="STAS_dom_sf"/>
</dbReference>
<name>A0ABQ8CM70_BRANA</name>
<dbReference type="Pfam" id="PF00916">
    <property type="entry name" value="Sulfate_transp"/>
    <property type="match status" value="1"/>
</dbReference>
<keyword evidence="3" id="KW-0813">Transport</keyword>
<gene>
    <name evidence="9" type="ORF">HID58_025819</name>
</gene>
<dbReference type="Gene3D" id="3.30.750.24">
    <property type="entry name" value="STAS domain"/>
    <property type="match status" value="1"/>
</dbReference>
<keyword evidence="6 7" id="KW-0472">Membrane</keyword>
<evidence type="ECO:0000313" key="9">
    <source>
        <dbReference type="EMBL" id="KAH0918159.1"/>
    </source>
</evidence>
<sequence length="651" mass="71529">MEVHKVVAPPHRSTAAKLKTRLKETFFPDDPLRQFKGQPNRTKLIRAAQYIFPILQWCPEYSFRLLKSDVVSGLTIASLAIPQGISYAKLANLPPIVGLYSSFVPPLVYAVLGSSRDLAVGPVSIASLILGSMLRQQVSPVDNPLLFLQLAFSSTFFAGLFQASLGILRLGFIIDFLSKATLIGFMAGAAIIVSLQQLKALLGITHFTKQMGVVPVLSSVFHHTNEWSWQTIVMGVCFLLFLLATRHLSMKKPKLFWVSAGAPLLSVIVSTLLVFVFRADRHGISVIGKLQEGLNPPSWNMLQFHGSHLGLVAKTGLITGIVSLTVKFLNLSFISYALDCLLSLREGIAVGRTFAALKNYHVDGNKEMIAIGLMNVVGSATSCYVTTGAFSRSAVNNNAGCKTAVSNIVMSVTVMVTLLFLMPLFEYTPNVVLGAIIVTAVIGLIDLPAARHIWRIDKFDFLVMLCAFFGVIFLSVQQGLAIAVGLSLFKLLMQVTRPKTVIMGNIPGTDIYRNLHHYKEARRIPGVLVLSIESAVNFANSNYLTERTSRWIEDSEEEEAQEKHSSLQFLILEMSAVSGVDTNGVSFFKELKKTTAKKNIELVFVNPLSEVMEKLQRADEEEEFMRPEFLFLTVAEAVASLSLKGPSLNNV</sequence>
<dbReference type="InterPro" id="IPR018045">
    <property type="entry name" value="S04_transporter_CS"/>
</dbReference>
<feature type="transmembrane region" description="Helical" evidence="7">
    <location>
        <begin position="146"/>
        <end position="168"/>
    </location>
</feature>
<dbReference type="PANTHER" id="PTHR11814">
    <property type="entry name" value="SULFATE TRANSPORTER"/>
    <property type="match status" value="1"/>
</dbReference>
<comment type="caution">
    <text evidence="9">The sequence shown here is derived from an EMBL/GenBank/DDBJ whole genome shotgun (WGS) entry which is preliminary data.</text>
</comment>
<evidence type="ECO:0000256" key="6">
    <source>
        <dbReference type="ARBA" id="ARBA00023136"/>
    </source>
</evidence>
<comment type="subcellular location">
    <subcellularLocation>
        <location evidence="1">Membrane</location>
        <topology evidence="1">Multi-pass membrane protein</topology>
    </subcellularLocation>
</comment>
<keyword evidence="10" id="KW-1185">Reference proteome</keyword>
<dbReference type="InterPro" id="IPR001902">
    <property type="entry name" value="SLC26A/SulP_fam"/>
</dbReference>
<evidence type="ECO:0000256" key="3">
    <source>
        <dbReference type="ARBA" id="ARBA00022847"/>
    </source>
</evidence>
<dbReference type="EMBL" id="JAGKQM010000007">
    <property type="protein sequence ID" value="KAH0918159.1"/>
    <property type="molecule type" value="Genomic_DNA"/>
</dbReference>
<keyword evidence="5" id="KW-0764">Sulfate transport</keyword>
<dbReference type="Proteomes" id="UP000824890">
    <property type="component" value="Unassembled WGS sequence"/>
</dbReference>
<feature type="transmembrane region" description="Helical" evidence="7">
    <location>
        <begin position="93"/>
        <end position="111"/>
    </location>
</feature>
<feature type="transmembrane region" description="Helical" evidence="7">
    <location>
        <begin position="431"/>
        <end position="449"/>
    </location>
</feature>
<feature type="transmembrane region" description="Helical" evidence="7">
    <location>
        <begin position="461"/>
        <end position="489"/>
    </location>
</feature>
<evidence type="ECO:0000256" key="7">
    <source>
        <dbReference type="SAM" id="Phobius"/>
    </source>
</evidence>
<protein>
    <recommendedName>
        <fullName evidence="8">STAS domain-containing protein</fullName>
    </recommendedName>
</protein>
<keyword evidence="3" id="KW-0769">Symport</keyword>
<organism evidence="9 10">
    <name type="scientific">Brassica napus</name>
    <name type="common">Rape</name>
    <dbReference type="NCBI Taxonomy" id="3708"/>
    <lineage>
        <taxon>Eukaryota</taxon>
        <taxon>Viridiplantae</taxon>
        <taxon>Streptophyta</taxon>
        <taxon>Embryophyta</taxon>
        <taxon>Tracheophyta</taxon>
        <taxon>Spermatophyta</taxon>
        <taxon>Magnoliopsida</taxon>
        <taxon>eudicotyledons</taxon>
        <taxon>Gunneridae</taxon>
        <taxon>Pentapetalae</taxon>
        <taxon>rosids</taxon>
        <taxon>malvids</taxon>
        <taxon>Brassicales</taxon>
        <taxon>Brassicaceae</taxon>
        <taxon>Brassiceae</taxon>
        <taxon>Brassica</taxon>
    </lineage>
</organism>
<evidence type="ECO:0000313" key="10">
    <source>
        <dbReference type="Proteomes" id="UP000824890"/>
    </source>
</evidence>
<dbReference type="NCBIfam" id="TIGR00815">
    <property type="entry name" value="sulP"/>
    <property type="match status" value="1"/>
</dbReference>
<feature type="transmembrane region" description="Helical" evidence="7">
    <location>
        <begin position="227"/>
        <end position="244"/>
    </location>
</feature>
<proteinExistence type="predicted"/>
<evidence type="ECO:0000256" key="4">
    <source>
        <dbReference type="ARBA" id="ARBA00022989"/>
    </source>
</evidence>
<accession>A0ABQ8CM70</accession>